<keyword evidence="3" id="KW-0121">Carboxypeptidase</keyword>
<keyword evidence="3" id="KW-0645">Protease</keyword>
<evidence type="ECO:0000313" key="3">
    <source>
        <dbReference type="EMBL" id="MBB5979720.1"/>
    </source>
</evidence>
<dbReference type="RefSeq" id="WP_184834895.1">
    <property type="nucleotide sequence ID" value="NZ_BAAAVN010000006.1"/>
</dbReference>
<dbReference type="EC" id="3.4.16.4" evidence="3"/>
<dbReference type="Pfam" id="PF00144">
    <property type="entry name" value="Beta-lactamase"/>
    <property type="match status" value="1"/>
</dbReference>
<dbReference type="PANTHER" id="PTHR46825:SF7">
    <property type="entry name" value="D-ALANYL-D-ALANINE CARBOXYPEPTIDASE"/>
    <property type="match status" value="1"/>
</dbReference>
<dbReference type="Proteomes" id="UP000558997">
    <property type="component" value="Unassembled WGS sequence"/>
</dbReference>
<feature type="domain" description="Beta-lactamase-related" evidence="2">
    <location>
        <begin position="64"/>
        <end position="357"/>
    </location>
</feature>
<keyword evidence="1" id="KW-0732">Signal</keyword>
<feature type="chain" id="PRO_5032712685" evidence="1">
    <location>
        <begin position="24"/>
        <end position="382"/>
    </location>
</feature>
<dbReference type="Gene3D" id="3.40.710.10">
    <property type="entry name" value="DD-peptidase/beta-lactamase superfamily"/>
    <property type="match status" value="1"/>
</dbReference>
<protein>
    <submittedName>
        <fullName evidence="3">D-alanyl-D-alanine carboxypeptidase</fullName>
        <ecNumber evidence="3">3.4.16.4</ecNumber>
    </submittedName>
</protein>
<dbReference type="AlphaFoldDB" id="A0A841DSL3"/>
<reference evidence="3 4" key="1">
    <citation type="submission" date="2020-08" db="EMBL/GenBank/DDBJ databases">
        <title>Sequencing the genomes of 1000 actinobacteria strains.</title>
        <authorList>
            <person name="Klenk H.-P."/>
        </authorList>
    </citation>
    <scope>NUCLEOTIDE SEQUENCE [LARGE SCALE GENOMIC DNA]</scope>
    <source>
        <strain evidence="3 4">DSM 17294</strain>
    </source>
</reference>
<name>A0A841DSL3_9ACTN</name>
<evidence type="ECO:0000313" key="4">
    <source>
        <dbReference type="Proteomes" id="UP000558997"/>
    </source>
</evidence>
<organism evidence="3 4">
    <name type="scientific">Kribbella solani</name>
    <dbReference type="NCBI Taxonomy" id="236067"/>
    <lineage>
        <taxon>Bacteria</taxon>
        <taxon>Bacillati</taxon>
        <taxon>Actinomycetota</taxon>
        <taxon>Actinomycetes</taxon>
        <taxon>Propionibacteriales</taxon>
        <taxon>Kribbellaceae</taxon>
        <taxon>Kribbella</taxon>
    </lineage>
</organism>
<sequence length="382" mass="42102">MKRLLLFLTATTLLAATVVPAEAAPADAPERSTLQRDADAIRSTGVTGVLVRETSGRQSRTVVSGVGELNGRLPRADGHFRIGSTNKLLVGTVVLQLVAEHRMRLEDSVERWLPGLVQGNGYDGRRISIRQLLQHTAGIYDGNFPSIENARQYYERRFTIHTEDEIVRAGLSHPPEFEPGKGWSYSNTGYDLVGLVIKAVTGRPWYGEVDRRIVRPLGLRDTYFPGTDPRIARPYAHGYTRFTPTEYTDTTDLIDADASGGYISTLKDLDTIVRAVFDGRLLRPAQLRRLKRTVQTDGSPDPFWRNARYGLGVFSRDLSCGGTVWIPSGDQIGYRTRTGVTADGRHSVVVSMSSQLNDSLAAGIAQENATTRLIDNALCRSA</sequence>
<comment type="caution">
    <text evidence="3">The sequence shown here is derived from an EMBL/GenBank/DDBJ whole genome shotgun (WGS) entry which is preliminary data.</text>
</comment>
<dbReference type="InterPro" id="IPR001466">
    <property type="entry name" value="Beta-lactam-related"/>
</dbReference>
<dbReference type="PANTHER" id="PTHR46825">
    <property type="entry name" value="D-ALANYL-D-ALANINE-CARBOXYPEPTIDASE/ENDOPEPTIDASE AMPH"/>
    <property type="match status" value="1"/>
</dbReference>
<dbReference type="GO" id="GO:0009002">
    <property type="term" value="F:serine-type D-Ala-D-Ala carboxypeptidase activity"/>
    <property type="evidence" value="ECO:0007669"/>
    <property type="project" value="UniProtKB-EC"/>
</dbReference>
<dbReference type="InterPro" id="IPR012338">
    <property type="entry name" value="Beta-lactam/transpept-like"/>
</dbReference>
<proteinExistence type="predicted"/>
<dbReference type="SUPFAM" id="SSF56601">
    <property type="entry name" value="beta-lactamase/transpeptidase-like"/>
    <property type="match status" value="1"/>
</dbReference>
<keyword evidence="3" id="KW-0378">Hydrolase</keyword>
<accession>A0A841DSL3</accession>
<feature type="signal peptide" evidence="1">
    <location>
        <begin position="1"/>
        <end position="23"/>
    </location>
</feature>
<keyword evidence="4" id="KW-1185">Reference proteome</keyword>
<evidence type="ECO:0000259" key="2">
    <source>
        <dbReference type="Pfam" id="PF00144"/>
    </source>
</evidence>
<dbReference type="EMBL" id="JACHNF010000001">
    <property type="protein sequence ID" value="MBB5979720.1"/>
    <property type="molecule type" value="Genomic_DNA"/>
</dbReference>
<evidence type="ECO:0000256" key="1">
    <source>
        <dbReference type="SAM" id="SignalP"/>
    </source>
</evidence>
<gene>
    <name evidence="3" type="ORF">HDA44_003061</name>
</gene>
<dbReference type="InterPro" id="IPR050491">
    <property type="entry name" value="AmpC-like"/>
</dbReference>